<dbReference type="SUPFAM" id="SSF51735">
    <property type="entry name" value="NAD(P)-binding Rossmann-fold domains"/>
    <property type="match status" value="1"/>
</dbReference>
<dbReference type="Proteomes" id="UP000182347">
    <property type="component" value="Unassembled WGS sequence"/>
</dbReference>
<protein>
    <submittedName>
        <fullName evidence="3">3-oxoacyl-[acyl-carrier protein] reductase</fullName>
    </submittedName>
</protein>
<dbReference type="PANTHER" id="PTHR42879:SF6">
    <property type="entry name" value="NADPH-DEPENDENT REDUCTASE BACG"/>
    <property type="match status" value="1"/>
</dbReference>
<dbReference type="Gene3D" id="3.40.50.720">
    <property type="entry name" value="NAD(P)-binding Rossmann-like Domain"/>
    <property type="match status" value="1"/>
</dbReference>
<keyword evidence="4" id="KW-1185">Reference proteome</keyword>
<dbReference type="PRINTS" id="PR00081">
    <property type="entry name" value="GDHRDH"/>
</dbReference>
<evidence type="ECO:0000256" key="2">
    <source>
        <dbReference type="ARBA" id="ARBA00023002"/>
    </source>
</evidence>
<name>A0A1G9RHB9_9BACI</name>
<dbReference type="RefSeq" id="WP_074598643.1">
    <property type="nucleotide sequence ID" value="NZ_FNHF01000002.1"/>
</dbReference>
<accession>A0A1G9RHB9</accession>
<dbReference type="PRINTS" id="PR00080">
    <property type="entry name" value="SDRFAMILY"/>
</dbReference>
<evidence type="ECO:0000313" key="3">
    <source>
        <dbReference type="EMBL" id="SDM22257.1"/>
    </source>
</evidence>
<dbReference type="InterPro" id="IPR036291">
    <property type="entry name" value="NAD(P)-bd_dom_sf"/>
</dbReference>
<dbReference type="EMBL" id="FNHF01000002">
    <property type="protein sequence ID" value="SDM22257.1"/>
    <property type="molecule type" value="Genomic_DNA"/>
</dbReference>
<dbReference type="AlphaFoldDB" id="A0A1G9RHB9"/>
<dbReference type="InterPro" id="IPR050259">
    <property type="entry name" value="SDR"/>
</dbReference>
<sequence length="263" mass="28294">MDLQLTGKTAVVTASSKGLGKATALQFAYEGANVLISSRNEKELQATVEEIKEQTNNDKVAYVICDMTNPTDIQNMVEQAAAQTGTIDILVNNAGGPPSGKFLDFSDEDWQQAFELNLLSFIRTIREVVPFMKKQQSGRIVNIASSSIKASLDNLILSNTMRPGIVGLAKSLSQELAPDNILINTVGPGRIETGRIVELNKKTAESKGVSLEQVKEEADKEIHLSRLGEPDEFAKAVVFLASGANTYITGQSLLVDGGLVKAL</sequence>
<dbReference type="GO" id="GO:0016491">
    <property type="term" value="F:oxidoreductase activity"/>
    <property type="evidence" value="ECO:0007669"/>
    <property type="project" value="UniProtKB-KW"/>
</dbReference>
<dbReference type="CDD" id="cd05344">
    <property type="entry name" value="BKR_like_SDR_like"/>
    <property type="match status" value="1"/>
</dbReference>
<evidence type="ECO:0000256" key="1">
    <source>
        <dbReference type="ARBA" id="ARBA00006484"/>
    </source>
</evidence>
<evidence type="ECO:0000313" key="4">
    <source>
        <dbReference type="Proteomes" id="UP000182347"/>
    </source>
</evidence>
<dbReference type="FunFam" id="3.40.50.720:FF:000084">
    <property type="entry name" value="Short-chain dehydrogenase reductase"/>
    <property type="match status" value="1"/>
</dbReference>
<comment type="similarity">
    <text evidence="1">Belongs to the short-chain dehydrogenases/reductases (SDR) family.</text>
</comment>
<dbReference type="Pfam" id="PF13561">
    <property type="entry name" value="adh_short_C2"/>
    <property type="match status" value="1"/>
</dbReference>
<dbReference type="InterPro" id="IPR002347">
    <property type="entry name" value="SDR_fam"/>
</dbReference>
<dbReference type="PANTHER" id="PTHR42879">
    <property type="entry name" value="3-OXOACYL-(ACYL-CARRIER-PROTEIN) REDUCTASE"/>
    <property type="match status" value="1"/>
</dbReference>
<keyword evidence="2" id="KW-0560">Oxidoreductase</keyword>
<gene>
    <name evidence="3" type="ORF">SAMN05216244_1979</name>
</gene>
<dbReference type="GO" id="GO:0008206">
    <property type="term" value="P:bile acid metabolic process"/>
    <property type="evidence" value="ECO:0007669"/>
    <property type="project" value="UniProtKB-ARBA"/>
</dbReference>
<proteinExistence type="inferred from homology"/>
<dbReference type="OrthoDB" id="9803333at2"/>
<reference evidence="4" key="1">
    <citation type="submission" date="2016-10" db="EMBL/GenBank/DDBJ databases">
        <authorList>
            <person name="Varghese N."/>
            <person name="Submissions S."/>
        </authorList>
    </citation>
    <scope>NUCLEOTIDE SEQUENCE [LARGE SCALE GENOMIC DNA]</scope>
    <source>
        <strain evidence="4">CGMCC 1.6199</strain>
    </source>
</reference>
<dbReference type="STRING" id="482461.SAMN05216244_1979"/>
<organism evidence="3 4">
    <name type="scientific">Sediminibacillus halophilus</name>
    <dbReference type="NCBI Taxonomy" id="482461"/>
    <lineage>
        <taxon>Bacteria</taxon>
        <taxon>Bacillati</taxon>
        <taxon>Bacillota</taxon>
        <taxon>Bacilli</taxon>
        <taxon>Bacillales</taxon>
        <taxon>Bacillaceae</taxon>
        <taxon>Sediminibacillus</taxon>
    </lineage>
</organism>